<comment type="caution">
    <text evidence="1">The sequence shown here is derived from an EMBL/GenBank/DDBJ whole genome shotgun (WGS) entry which is preliminary data.</text>
</comment>
<evidence type="ECO:0000313" key="1">
    <source>
        <dbReference type="EMBL" id="KKL22294.1"/>
    </source>
</evidence>
<sequence>MTDKHTPETIPDCWRCRLNAAAPDLLEALEYLVGMLADGGMPSGSDITNGKRAIKAAKGDA</sequence>
<organism evidence="1">
    <name type="scientific">marine sediment metagenome</name>
    <dbReference type="NCBI Taxonomy" id="412755"/>
    <lineage>
        <taxon>unclassified sequences</taxon>
        <taxon>metagenomes</taxon>
        <taxon>ecological metagenomes</taxon>
    </lineage>
</organism>
<name>A0A0F9BK73_9ZZZZ</name>
<accession>A0A0F9BK73</accession>
<gene>
    <name evidence="1" type="ORF">LCGC14_2436890</name>
</gene>
<dbReference type="AlphaFoldDB" id="A0A0F9BK73"/>
<dbReference type="EMBL" id="LAZR01037407">
    <property type="protein sequence ID" value="KKL22294.1"/>
    <property type="molecule type" value="Genomic_DNA"/>
</dbReference>
<reference evidence="1" key="1">
    <citation type="journal article" date="2015" name="Nature">
        <title>Complex archaea that bridge the gap between prokaryotes and eukaryotes.</title>
        <authorList>
            <person name="Spang A."/>
            <person name="Saw J.H."/>
            <person name="Jorgensen S.L."/>
            <person name="Zaremba-Niedzwiedzka K."/>
            <person name="Martijn J."/>
            <person name="Lind A.E."/>
            <person name="van Eijk R."/>
            <person name="Schleper C."/>
            <person name="Guy L."/>
            <person name="Ettema T.J."/>
        </authorList>
    </citation>
    <scope>NUCLEOTIDE SEQUENCE</scope>
</reference>
<proteinExistence type="predicted"/>
<protein>
    <submittedName>
        <fullName evidence="1">Uncharacterized protein</fullName>
    </submittedName>
</protein>